<reference evidence="13 14" key="1">
    <citation type="submission" date="2020-07" db="EMBL/GenBank/DDBJ databases">
        <title>Moheibacter lacus sp. nov., a member of the family Flavobacteriaceae isolated from freshwater lake sediment.</title>
        <authorList>
            <person name="Liu Y."/>
        </authorList>
    </citation>
    <scope>NUCLEOTIDE SEQUENCE [LARGE SCALE GENOMIC DNA]</scope>
    <source>
        <strain evidence="13 14">BDHS18</strain>
    </source>
</reference>
<evidence type="ECO:0000256" key="4">
    <source>
        <dbReference type="ARBA" id="ARBA00022475"/>
    </source>
</evidence>
<keyword evidence="14" id="KW-1185">Reference proteome</keyword>
<comment type="similarity">
    <text evidence="2 11">Belongs to the sodium:solute symporter (SSF) (TC 2.A.21) family.</text>
</comment>
<dbReference type="CDD" id="cd10326">
    <property type="entry name" value="SLC5sbd_NIS-like"/>
    <property type="match status" value="1"/>
</dbReference>
<keyword evidence="3" id="KW-0813">Transport</keyword>
<evidence type="ECO:0000256" key="10">
    <source>
        <dbReference type="ARBA" id="ARBA00023201"/>
    </source>
</evidence>
<dbReference type="Pfam" id="PF00474">
    <property type="entry name" value="SSF"/>
    <property type="match status" value="1"/>
</dbReference>
<keyword evidence="4" id="KW-1003">Cell membrane</keyword>
<feature type="transmembrane region" description="Helical" evidence="12">
    <location>
        <begin position="190"/>
        <end position="209"/>
    </location>
</feature>
<dbReference type="Gene3D" id="1.20.1730.10">
    <property type="entry name" value="Sodium/glucose cotransporter"/>
    <property type="match status" value="1"/>
</dbReference>
<dbReference type="Proteomes" id="UP000552241">
    <property type="component" value="Unassembled WGS sequence"/>
</dbReference>
<evidence type="ECO:0000313" key="14">
    <source>
        <dbReference type="Proteomes" id="UP000552241"/>
    </source>
</evidence>
<name>A0A838ZSI9_9FLAO</name>
<keyword evidence="10" id="KW-0739">Sodium transport</keyword>
<dbReference type="InterPro" id="IPR038377">
    <property type="entry name" value="Na/Glc_symporter_sf"/>
</dbReference>
<sequence>MNSTIILICVVIYFVGLLFIAYRTSKNADNQSFFIGNRKSKWWLVAFGMIGTSLSGVTFISVPGTVGKLTGTEYVYGGFEYYMMVVGFFLGYFIVAFILLPLYYRMNLTSIYTYLGRRFNVEAHKTGSIFFIISRGIGATARLFLVINVLQIFLLDQIGIPFWLTTLVILLMIVLYTYEGGVKTIVVTDTLQTTFMLLSLVICIIYVLTQLDMSASEGYTKLAEYNYTHLMNFDGNSATYFLKSLIGGMFITIAMTGLDQEMMQKNISVDNLYNSKKNMLTFAGTLLIVNFAFLFLGGLLYLYSMQNGAVYGDGVFGFKNAAGEIQNIMGDDIFPALSLQGFFPLFIAVIFIIGLISALFPSADGALTSLTSSFCVDLLKMNDNEKMSESQKKKTRITVHLVFTVIFFLLILIFKWINDKSIVYLIMNVAGYTYGPLLGLFAFGILTKRTISLKFAILSVALIAPVITYTINELFIQFTDYRIGVELIVLNGLLTFIGLWLISKKKNSQEKLEPINQEFN</sequence>
<comment type="subcellular location">
    <subcellularLocation>
        <location evidence="1">Cell membrane</location>
        <topology evidence="1">Multi-pass membrane protein</topology>
    </subcellularLocation>
</comment>
<evidence type="ECO:0000256" key="5">
    <source>
        <dbReference type="ARBA" id="ARBA00022692"/>
    </source>
</evidence>
<dbReference type="PANTHER" id="PTHR42985">
    <property type="entry name" value="SODIUM-COUPLED MONOCARBOXYLATE TRANSPORTER"/>
    <property type="match status" value="1"/>
</dbReference>
<evidence type="ECO:0000256" key="3">
    <source>
        <dbReference type="ARBA" id="ARBA00022448"/>
    </source>
</evidence>
<evidence type="ECO:0000256" key="8">
    <source>
        <dbReference type="ARBA" id="ARBA00023065"/>
    </source>
</evidence>
<feature type="transmembrane region" description="Helical" evidence="12">
    <location>
        <begin position="279"/>
        <end position="303"/>
    </location>
</feature>
<feature type="transmembrane region" description="Helical" evidence="12">
    <location>
        <begin position="81"/>
        <end position="106"/>
    </location>
</feature>
<feature type="transmembrane region" description="Helical" evidence="12">
    <location>
        <begin position="453"/>
        <end position="471"/>
    </location>
</feature>
<dbReference type="GO" id="GO:0005886">
    <property type="term" value="C:plasma membrane"/>
    <property type="evidence" value="ECO:0007669"/>
    <property type="project" value="UniProtKB-SubCell"/>
</dbReference>
<feature type="transmembrane region" description="Helical" evidence="12">
    <location>
        <begin position="5"/>
        <end position="22"/>
    </location>
</feature>
<evidence type="ECO:0000256" key="7">
    <source>
        <dbReference type="ARBA" id="ARBA00023053"/>
    </source>
</evidence>
<feature type="transmembrane region" description="Helical" evidence="12">
    <location>
        <begin position="160"/>
        <end position="178"/>
    </location>
</feature>
<gene>
    <name evidence="13" type="ORF">HU137_09175</name>
</gene>
<dbReference type="InterPro" id="IPR051163">
    <property type="entry name" value="Sodium:Solute_Symporter_SSF"/>
</dbReference>
<feature type="transmembrane region" description="Helical" evidence="12">
    <location>
        <begin position="423"/>
        <end position="446"/>
    </location>
</feature>
<comment type="caution">
    <text evidence="13">The sequence shown here is derived from an EMBL/GenBank/DDBJ whole genome shotgun (WGS) entry which is preliminary data.</text>
</comment>
<protein>
    <submittedName>
        <fullName evidence="13">Sodium:solute symporter</fullName>
    </submittedName>
</protein>
<evidence type="ECO:0000256" key="1">
    <source>
        <dbReference type="ARBA" id="ARBA00004651"/>
    </source>
</evidence>
<feature type="transmembrane region" description="Helical" evidence="12">
    <location>
        <begin position="127"/>
        <end position="154"/>
    </location>
</feature>
<evidence type="ECO:0000256" key="2">
    <source>
        <dbReference type="ARBA" id="ARBA00006434"/>
    </source>
</evidence>
<organism evidence="13 14">
    <name type="scientific">Moheibacter lacus</name>
    <dbReference type="NCBI Taxonomy" id="2745851"/>
    <lineage>
        <taxon>Bacteria</taxon>
        <taxon>Pseudomonadati</taxon>
        <taxon>Bacteroidota</taxon>
        <taxon>Flavobacteriia</taxon>
        <taxon>Flavobacteriales</taxon>
        <taxon>Weeksellaceae</taxon>
        <taxon>Moheibacter</taxon>
    </lineage>
</organism>
<dbReference type="GO" id="GO:0015293">
    <property type="term" value="F:symporter activity"/>
    <property type="evidence" value="ECO:0007669"/>
    <property type="project" value="TreeGrafter"/>
</dbReference>
<dbReference type="PROSITE" id="PS50283">
    <property type="entry name" value="NA_SOLUT_SYMP_3"/>
    <property type="match status" value="1"/>
</dbReference>
<proteinExistence type="inferred from homology"/>
<dbReference type="AlphaFoldDB" id="A0A838ZSI9"/>
<keyword evidence="5 12" id="KW-0812">Transmembrane</keyword>
<evidence type="ECO:0000256" key="9">
    <source>
        <dbReference type="ARBA" id="ARBA00023136"/>
    </source>
</evidence>
<feature type="transmembrane region" description="Helical" evidence="12">
    <location>
        <begin position="341"/>
        <end position="360"/>
    </location>
</feature>
<feature type="transmembrane region" description="Helical" evidence="12">
    <location>
        <begin position="483"/>
        <end position="502"/>
    </location>
</feature>
<feature type="transmembrane region" description="Helical" evidence="12">
    <location>
        <begin position="240"/>
        <end position="258"/>
    </location>
</feature>
<dbReference type="GO" id="GO:0006814">
    <property type="term" value="P:sodium ion transport"/>
    <property type="evidence" value="ECO:0007669"/>
    <property type="project" value="UniProtKB-KW"/>
</dbReference>
<feature type="transmembrane region" description="Helical" evidence="12">
    <location>
        <begin position="42"/>
        <end position="61"/>
    </location>
</feature>
<dbReference type="RefSeq" id="WP_182043546.1">
    <property type="nucleotide sequence ID" value="NZ_JACDZE010000002.1"/>
</dbReference>
<keyword evidence="6 12" id="KW-1133">Transmembrane helix</keyword>
<evidence type="ECO:0000256" key="12">
    <source>
        <dbReference type="SAM" id="Phobius"/>
    </source>
</evidence>
<dbReference type="PANTHER" id="PTHR42985:SF47">
    <property type="entry name" value="INTEGRAL MEMBRANE TRANSPORT PROTEIN"/>
    <property type="match status" value="1"/>
</dbReference>
<feature type="transmembrane region" description="Helical" evidence="12">
    <location>
        <begin position="397"/>
        <end position="417"/>
    </location>
</feature>
<keyword evidence="9 12" id="KW-0472">Membrane</keyword>
<keyword evidence="7" id="KW-0915">Sodium</keyword>
<evidence type="ECO:0000256" key="11">
    <source>
        <dbReference type="RuleBase" id="RU362091"/>
    </source>
</evidence>
<dbReference type="EMBL" id="JACDZE010000002">
    <property type="protein sequence ID" value="MBA5629939.1"/>
    <property type="molecule type" value="Genomic_DNA"/>
</dbReference>
<evidence type="ECO:0000313" key="13">
    <source>
        <dbReference type="EMBL" id="MBA5629939.1"/>
    </source>
</evidence>
<accession>A0A838ZSI9</accession>
<dbReference type="InterPro" id="IPR001734">
    <property type="entry name" value="Na/solute_symporter"/>
</dbReference>
<evidence type="ECO:0000256" key="6">
    <source>
        <dbReference type="ARBA" id="ARBA00022989"/>
    </source>
</evidence>
<keyword evidence="8" id="KW-0406">Ion transport</keyword>